<dbReference type="Proteomes" id="UP001141434">
    <property type="component" value="Unassembled WGS sequence"/>
</dbReference>
<dbReference type="CDD" id="cd00067">
    <property type="entry name" value="GAL4"/>
    <property type="match status" value="1"/>
</dbReference>
<dbReference type="SMART" id="SM00906">
    <property type="entry name" value="Fungal_trans"/>
    <property type="match status" value="1"/>
</dbReference>
<keyword evidence="5" id="KW-0804">Transcription</keyword>
<keyword evidence="10" id="KW-1185">Reference proteome</keyword>
<dbReference type="InterPro" id="IPR007219">
    <property type="entry name" value="XnlR_reg_dom"/>
</dbReference>
<evidence type="ECO:0000313" key="9">
    <source>
        <dbReference type="EMBL" id="KAJ5095667.1"/>
    </source>
</evidence>
<dbReference type="PROSITE" id="PS50048">
    <property type="entry name" value="ZN2_CY6_FUNGAL_2"/>
    <property type="match status" value="1"/>
</dbReference>
<protein>
    <submittedName>
        <fullName evidence="9">Fungal-specific transcription factor domain-containing protein</fullName>
    </submittedName>
</protein>
<comment type="caution">
    <text evidence="9">The sequence shown here is derived from an EMBL/GenBank/DDBJ whole genome shotgun (WGS) entry which is preliminary data.</text>
</comment>
<feature type="compositionally biased region" description="Basic and acidic residues" evidence="7">
    <location>
        <begin position="75"/>
        <end position="93"/>
    </location>
</feature>
<evidence type="ECO:0000259" key="8">
    <source>
        <dbReference type="PROSITE" id="PS50048"/>
    </source>
</evidence>
<dbReference type="PANTHER" id="PTHR31001:SF50">
    <property type="entry name" value="ZN(II)2CYS6 TRANSCRIPTION FACTOR (EUROFUNG)"/>
    <property type="match status" value="1"/>
</dbReference>
<reference evidence="9" key="1">
    <citation type="submission" date="2022-11" db="EMBL/GenBank/DDBJ databases">
        <authorList>
            <person name="Petersen C."/>
        </authorList>
    </citation>
    <scope>NUCLEOTIDE SEQUENCE</scope>
    <source>
        <strain evidence="9">IBT 34128</strain>
    </source>
</reference>
<dbReference type="SMART" id="SM00066">
    <property type="entry name" value="GAL4"/>
    <property type="match status" value="1"/>
</dbReference>
<evidence type="ECO:0000256" key="1">
    <source>
        <dbReference type="ARBA" id="ARBA00004123"/>
    </source>
</evidence>
<keyword evidence="3" id="KW-0805">Transcription regulation</keyword>
<dbReference type="GeneID" id="81394773"/>
<dbReference type="Gene3D" id="4.10.240.10">
    <property type="entry name" value="Zn(2)-C6 fungal-type DNA-binding domain"/>
    <property type="match status" value="1"/>
</dbReference>
<name>A0A9W9F8R6_9EURO</name>
<dbReference type="RefSeq" id="XP_056511218.1">
    <property type="nucleotide sequence ID" value="XM_056655605.1"/>
</dbReference>
<feature type="region of interest" description="Disordered" evidence="7">
    <location>
        <begin position="1"/>
        <end position="22"/>
    </location>
</feature>
<dbReference type="GO" id="GO:0008270">
    <property type="term" value="F:zinc ion binding"/>
    <property type="evidence" value="ECO:0007669"/>
    <property type="project" value="InterPro"/>
</dbReference>
<dbReference type="EMBL" id="JAPMSZ010000007">
    <property type="protein sequence ID" value="KAJ5095667.1"/>
    <property type="molecule type" value="Genomic_DNA"/>
</dbReference>
<feature type="region of interest" description="Disordered" evidence="7">
    <location>
        <begin position="75"/>
        <end position="100"/>
    </location>
</feature>
<dbReference type="Pfam" id="PF04082">
    <property type="entry name" value="Fungal_trans"/>
    <property type="match status" value="1"/>
</dbReference>
<proteinExistence type="predicted"/>
<evidence type="ECO:0000256" key="5">
    <source>
        <dbReference type="ARBA" id="ARBA00023163"/>
    </source>
</evidence>
<dbReference type="InterPro" id="IPR036864">
    <property type="entry name" value="Zn2-C6_fun-type_DNA-bd_sf"/>
</dbReference>
<gene>
    <name evidence="9" type="ORF">NUU61_005023</name>
</gene>
<dbReference type="PANTHER" id="PTHR31001">
    <property type="entry name" value="UNCHARACTERIZED TRANSCRIPTIONAL REGULATORY PROTEIN"/>
    <property type="match status" value="1"/>
</dbReference>
<feature type="domain" description="Zn(2)-C6 fungal-type" evidence="8">
    <location>
        <begin position="17"/>
        <end position="46"/>
    </location>
</feature>
<dbReference type="GO" id="GO:0003677">
    <property type="term" value="F:DNA binding"/>
    <property type="evidence" value="ECO:0007669"/>
    <property type="project" value="UniProtKB-KW"/>
</dbReference>
<comment type="subcellular location">
    <subcellularLocation>
        <location evidence="1">Nucleus</location>
    </subcellularLocation>
</comment>
<evidence type="ECO:0000256" key="6">
    <source>
        <dbReference type="ARBA" id="ARBA00023242"/>
    </source>
</evidence>
<dbReference type="OrthoDB" id="3989227at2759"/>
<evidence type="ECO:0000313" key="10">
    <source>
        <dbReference type="Proteomes" id="UP001141434"/>
    </source>
</evidence>
<dbReference type="AlphaFoldDB" id="A0A9W9F8R6"/>
<accession>A0A9W9F8R6</accession>
<organism evidence="9 10">
    <name type="scientific">Penicillium alfredii</name>
    <dbReference type="NCBI Taxonomy" id="1506179"/>
    <lineage>
        <taxon>Eukaryota</taxon>
        <taxon>Fungi</taxon>
        <taxon>Dikarya</taxon>
        <taxon>Ascomycota</taxon>
        <taxon>Pezizomycotina</taxon>
        <taxon>Eurotiomycetes</taxon>
        <taxon>Eurotiomycetidae</taxon>
        <taxon>Eurotiales</taxon>
        <taxon>Aspergillaceae</taxon>
        <taxon>Penicillium</taxon>
    </lineage>
</organism>
<dbReference type="InterPro" id="IPR001138">
    <property type="entry name" value="Zn2Cys6_DnaBD"/>
</dbReference>
<evidence type="ECO:0000256" key="2">
    <source>
        <dbReference type="ARBA" id="ARBA00022723"/>
    </source>
</evidence>
<dbReference type="GO" id="GO:0006351">
    <property type="term" value="P:DNA-templated transcription"/>
    <property type="evidence" value="ECO:0007669"/>
    <property type="project" value="InterPro"/>
</dbReference>
<evidence type="ECO:0000256" key="4">
    <source>
        <dbReference type="ARBA" id="ARBA00023125"/>
    </source>
</evidence>
<dbReference type="SUPFAM" id="SSF57701">
    <property type="entry name" value="Zn2/Cys6 DNA-binding domain"/>
    <property type="match status" value="1"/>
</dbReference>
<dbReference type="GO" id="GO:0000981">
    <property type="term" value="F:DNA-binding transcription factor activity, RNA polymerase II-specific"/>
    <property type="evidence" value="ECO:0007669"/>
    <property type="project" value="InterPro"/>
</dbReference>
<dbReference type="InterPro" id="IPR050613">
    <property type="entry name" value="Sec_Metabolite_Reg"/>
</dbReference>
<dbReference type="GO" id="GO:0005634">
    <property type="term" value="C:nucleus"/>
    <property type="evidence" value="ECO:0007669"/>
    <property type="project" value="UniProtKB-SubCell"/>
</dbReference>
<sequence length="644" mass="72732">MDQPAGPGREPGPSARSCHTCNRKKIRCSKTQPCEACLKLGVECVFPGPGRAPRRRKRPLKAELVSRLKHLEEEIQDLGDRSHATELPSRETGEPVASHVPENDEVANLDLPPVPERHTHSGRGRLIIGRRSSRYVTHEALVSLGDQVKELQDLLDTEHPGERAQEESEPEYLESGNFFLFGYSSGLHSLEDYHPSRINSELLWTAYEENVAPMAMLFHKPTLRKLICKASTNAGHLDKKSEALVFAVYLAAVTSMKPQQCQDHFGEDHSTIVQRFRFATQQALTRAGFLQTRDFTVLQAAVLFLIVLRSPGDLEFVWTMTAAVHRLAQGLGLHRDGTNFGLSPFDTEMRRRLWWYIVILDFQTSEYQAINSQIQEKSYDVRFPLNINDADIAPDTAETPTEYNDFTEMTFCLIRCEISVAHRRILSNKSGVGPEACPLQENLHLLGQLCRRLQEQHLKFCDVSVPLQWVAATVARLAHARSWLVAHLPWLNTEELAPGSPKRDQLFQTATEVVEFAYLLETNDKTTKWGWLFEAYMQWHAAVFVLSELCIRPRSVDTDKAWIVMDQAYALWKKKEFQKGGMMLRPISSLMERAAITQGRQQPAPEGLFSHPEDHGLSSDALAGSMLDPMSLEADSSLPTNFLA</sequence>
<dbReference type="Pfam" id="PF00172">
    <property type="entry name" value="Zn_clus"/>
    <property type="match status" value="1"/>
</dbReference>
<dbReference type="CDD" id="cd12148">
    <property type="entry name" value="fungal_TF_MHR"/>
    <property type="match status" value="1"/>
</dbReference>
<keyword evidence="4" id="KW-0238">DNA-binding</keyword>
<evidence type="ECO:0000256" key="7">
    <source>
        <dbReference type="SAM" id="MobiDB-lite"/>
    </source>
</evidence>
<keyword evidence="6" id="KW-0539">Nucleus</keyword>
<keyword evidence="2" id="KW-0479">Metal-binding</keyword>
<reference evidence="9" key="2">
    <citation type="journal article" date="2023" name="IMA Fungus">
        <title>Comparative genomic study of the Penicillium genus elucidates a diverse pangenome and 15 lateral gene transfer events.</title>
        <authorList>
            <person name="Petersen C."/>
            <person name="Sorensen T."/>
            <person name="Nielsen M.R."/>
            <person name="Sondergaard T.E."/>
            <person name="Sorensen J.L."/>
            <person name="Fitzpatrick D.A."/>
            <person name="Frisvad J.C."/>
            <person name="Nielsen K.L."/>
        </authorList>
    </citation>
    <scope>NUCLEOTIDE SEQUENCE</scope>
    <source>
        <strain evidence="9">IBT 34128</strain>
    </source>
</reference>
<evidence type="ECO:0000256" key="3">
    <source>
        <dbReference type="ARBA" id="ARBA00023015"/>
    </source>
</evidence>